<keyword evidence="5 8" id="KW-0119">Carbohydrate metabolism</keyword>
<reference evidence="10" key="1">
    <citation type="submission" date="2022-06" db="EMBL/GenBank/DDBJ databases">
        <title>Aquibacillus sp. a new bacterium isolated from soil saline samples.</title>
        <authorList>
            <person name="Galisteo C."/>
            <person name="De La Haba R."/>
            <person name="Sanchez-Porro C."/>
            <person name="Ventosa A."/>
        </authorList>
    </citation>
    <scope>NUCLEOTIDE SEQUENCE</scope>
    <source>
        <strain evidence="10">JCM 12387</strain>
    </source>
</reference>
<dbReference type="InterPro" id="IPR001000">
    <property type="entry name" value="GH10_dom"/>
</dbReference>
<proteinExistence type="inferred from homology"/>
<accession>A0A9X3WM67</accession>
<evidence type="ECO:0000256" key="1">
    <source>
        <dbReference type="ARBA" id="ARBA00000681"/>
    </source>
</evidence>
<dbReference type="GO" id="GO:0031176">
    <property type="term" value="F:endo-1,4-beta-xylanase activity"/>
    <property type="evidence" value="ECO:0007669"/>
    <property type="project" value="UniProtKB-EC"/>
</dbReference>
<dbReference type="Gene3D" id="3.20.20.80">
    <property type="entry name" value="Glycosidases"/>
    <property type="match status" value="1"/>
</dbReference>
<evidence type="ECO:0000256" key="3">
    <source>
        <dbReference type="ARBA" id="ARBA00022651"/>
    </source>
</evidence>
<dbReference type="Proteomes" id="UP001145072">
    <property type="component" value="Unassembled WGS sequence"/>
</dbReference>
<evidence type="ECO:0000256" key="4">
    <source>
        <dbReference type="ARBA" id="ARBA00022801"/>
    </source>
</evidence>
<dbReference type="RefSeq" id="WP_259870537.1">
    <property type="nucleotide sequence ID" value="NZ_JAMQJZ010000019.1"/>
</dbReference>
<evidence type="ECO:0000256" key="5">
    <source>
        <dbReference type="ARBA" id="ARBA00023277"/>
    </source>
</evidence>
<keyword evidence="4 8" id="KW-0378">Hydrolase</keyword>
<keyword evidence="7 8" id="KW-0624">Polysaccharide degradation</keyword>
<dbReference type="PROSITE" id="PS51760">
    <property type="entry name" value="GH10_2"/>
    <property type="match status" value="1"/>
</dbReference>
<dbReference type="GO" id="GO:0045493">
    <property type="term" value="P:xylan catabolic process"/>
    <property type="evidence" value="ECO:0007669"/>
    <property type="project" value="UniProtKB-KW"/>
</dbReference>
<evidence type="ECO:0000256" key="7">
    <source>
        <dbReference type="ARBA" id="ARBA00023326"/>
    </source>
</evidence>
<comment type="caution">
    <text evidence="10">The sequence shown here is derived from an EMBL/GenBank/DDBJ whole genome shotgun (WGS) entry which is preliminary data.</text>
</comment>
<gene>
    <name evidence="10" type="ORF">NC661_18330</name>
</gene>
<evidence type="ECO:0000259" key="9">
    <source>
        <dbReference type="PROSITE" id="PS51760"/>
    </source>
</evidence>
<keyword evidence="11" id="KW-1185">Reference proteome</keyword>
<comment type="catalytic activity">
    <reaction evidence="1 8">
        <text>Endohydrolysis of (1-&gt;4)-beta-D-xylosidic linkages in xylans.</text>
        <dbReference type="EC" id="3.2.1.8"/>
    </reaction>
</comment>
<evidence type="ECO:0000313" key="10">
    <source>
        <dbReference type="EMBL" id="MDC3422312.1"/>
    </source>
</evidence>
<dbReference type="EC" id="3.2.1.8" evidence="8"/>
<keyword evidence="3" id="KW-0858">Xylan degradation</keyword>
<evidence type="ECO:0000256" key="6">
    <source>
        <dbReference type="ARBA" id="ARBA00023295"/>
    </source>
</evidence>
<protein>
    <recommendedName>
        <fullName evidence="8">Beta-xylanase</fullName>
        <ecNumber evidence="8">3.2.1.8</ecNumber>
    </recommendedName>
</protein>
<name>A0A9X3WM67_9BACI</name>
<evidence type="ECO:0000313" key="11">
    <source>
        <dbReference type="Proteomes" id="UP001145072"/>
    </source>
</evidence>
<comment type="similarity">
    <text evidence="8">Belongs to the glycosyl hydrolase 10 (cellulase F) family.</text>
</comment>
<dbReference type="PANTHER" id="PTHR31490:SF90">
    <property type="entry name" value="ENDO-1,4-BETA-XYLANASE A"/>
    <property type="match status" value="1"/>
</dbReference>
<dbReference type="Pfam" id="PF00331">
    <property type="entry name" value="Glyco_hydro_10"/>
    <property type="match status" value="1"/>
</dbReference>
<evidence type="ECO:0000256" key="8">
    <source>
        <dbReference type="RuleBase" id="RU361174"/>
    </source>
</evidence>
<dbReference type="AlphaFoldDB" id="A0A9X3WM67"/>
<feature type="domain" description="GH10" evidence="9">
    <location>
        <begin position="7"/>
        <end position="336"/>
    </location>
</feature>
<dbReference type="PRINTS" id="PR00134">
    <property type="entry name" value="GLHYDRLASE10"/>
</dbReference>
<dbReference type="EMBL" id="JAMQJZ010000019">
    <property type="protein sequence ID" value="MDC3422312.1"/>
    <property type="molecule type" value="Genomic_DNA"/>
</dbReference>
<evidence type="ECO:0000256" key="2">
    <source>
        <dbReference type="ARBA" id="ARBA00004851"/>
    </source>
</evidence>
<dbReference type="SMART" id="SM00633">
    <property type="entry name" value="Glyco_10"/>
    <property type="match status" value="1"/>
</dbReference>
<sequence>MTNYSEHKAIPSLHEVYKDYFLIGAAVNPTTLNTQQQLIKKHFNSITAENEMKFERLHPKENEYTFEKADEMMAFAKENGIQVRGHTLVWHNQTSDWIFKNEDGSTVNRERLLERMKSHINTVMERYKGQIYSWDVVNEAVSDSGSNIFRDSKWLEIIGEDFLDKAFEYAHEADPNATLFYNDYNESNPEKRDKIYTLTKGLVERGVPIHGVGLQAHWKLQSPTYDNIRQAIEKYASLGLQIQVTEMDVSFFEEGDKRTDLLTPPDDLLAVQAERYQMFFEIFREYKEHITSVTYWGGADDYTWLSNFPVRGRKNWPLVFDENHNPKKSFWNIVEFNK</sequence>
<keyword evidence="6 8" id="KW-0326">Glycosidase</keyword>
<dbReference type="PANTHER" id="PTHR31490">
    <property type="entry name" value="GLYCOSYL HYDROLASE"/>
    <property type="match status" value="1"/>
</dbReference>
<dbReference type="SUPFAM" id="SSF51445">
    <property type="entry name" value="(Trans)glycosidases"/>
    <property type="match status" value="1"/>
</dbReference>
<dbReference type="InterPro" id="IPR044846">
    <property type="entry name" value="GH10"/>
</dbReference>
<comment type="pathway">
    <text evidence="2">Glycan degradation; xylan degradation.</text>
</comment>
<organism evidence="10 11">
    <name type="scientific">Aquibacillus koreensis</name>
    <dbReference type="NCBI Taxonomy" id="279446"/>
    <lineage>
        <taxon>Bacteria</taxon>
        <taxon>Bacillati</taxon>
        <taxon>Bacillota</taxon>
        <taxon>Bacilli</taxon>
        <taxon>Bacillales</taxon>
        <taxon>Bacillaceae</taxon>
        <taxon>Aquibacillus</taxon>
    </lineage>
</organism>
<dbReference type="InterPro" id="IPR017853">
    <property type="entry name" value="GH"/>
</dbReference>